<evidence type="ECO:0000256" key="4">
    <source>
        <dbReference type="HAMAP-Rule" id="MF_01310"/>
    </source>
</evidence>
<reference evidence="5 6" key="1">
    <citation type="journal article" date="2015" name="Nature">
        <title>rRNA introns, odd ribosomes, and small enigmatic genomes across a large radiation of phyla.</title>
        <authorList>
            <person name="Brown C.T."/>
            <person name="Hug L.A."/>
            <person name="Thomas B.C."/>
            <person name="Sharon I."/>
            <person name="Castelle C.J."/>
            <person name="Singh A."/>
            <person name="Wilkins M.J."/>
            <person name="Williams K.H."/>
            <person name="Banfield J.F."/>
        </authorList>
    </citation>
    <scope>NUCLEOTIDE SEQUENCE [LARGE SCALE GENOMIC DNA]</scope>
</reference>
<comment type="function">
    <text evidence="4">Located on the platform of the 30S subunit, it bridges several disparate RNA helices of the 16S rRNA. Forms part of the Shine-Dalgarno cleft in the 70S ribosome.</text>
</comment>
<evidence type="ECO:0000256" key="2">
    <source>
        <dbReference type="ARBA" id="ARBA00022980"/>
    </source>
</evidence>
<gene>
    <name evidence="4" type="primary">rpsK</name>
    <name evidence="5" type="ORF">UW92_C0017G0010</name>
</gene>
<dbReference type="PANTHER" id="PTHR11759">
    <property type="entry name" value="40S RIBOSOMAL PROTEIN S14/30S RIBOSOMAL PROTEIN S11"/>
    <property type="match status" value="1"/>
</dbReference>
<protein>
    <recommendedName>
        <fullName evidence="4">Small ribosomal subunit protein uS11</fullName>
    </recommendedName>
</protein>
<dbReference type="GO" id="GO:0005840">
    <property type="term" value="C:ribosome"/>
    <property type="evidence" value="ECO:0007669"/>
    <property type="project" value="UniProtKB-KW"/>
</dbReference>
<evidence type="ECO:0000256" key="1">
    <source>
        <dbReference type="ARBA" id="ARBA00006194"/>
    </source>
</evidence>
<dbReference type="GO" id="GO:0006412">
    <property type="term" value="P:translation"/>
    <property type="evidence" value="ECO:0007669"/>
    <property type="project" value="UniProtKB-UniRule"/>
</dbReference>
<dbReference type="EMBL" id="LCKF01000017">
    <property type="protein sequence ID" value="KKT91157.1"/>
    <property type="molecule type" value="Genomic_DNA"/>
</dbReference>
<dbReference type="Pfam" id="PF00411">
    <property type="entry name" value="Ribosomal_S11"/>
    <property type="match status" value="1"/>
</dbReference>
<organism evidence="5 6">
    <name type="scientific">Candidatus Jorgensenbacteria bacterium GW2011_GWA2_45_13</name>
    <dbReference type="NCBI Taxonomy" id="1618662"/>
    <lineage>
        <taxon>Bacteria</taxon>
        <taxon>Candidatus Joergenseniibacteriota</taxon>
    </lineage>
</organism>
<comment type="subunit">
    <text evidence="4">Part of the 30S ribosomal subunit. Interacts with proteins S7 and S18. Binds to IF-3.</text>
</comment>
<dbReference type="GO" id="GO:0003735">
    <property type="term" value="F:structural constituent of ribosome"/>
    <property type="evidence" value="ECO:0007669"/>
    <property type="project" value="InterPro"/>
</dbReference>
<keyword evidence="4" id="KW-0694">RNA-binding</keyword>
<dbReference type="GO" id="GO:0019843">
    <property type="term" value="F:rRNA binding"/>
    <property type="evidence" value="ECO:0007669"/>
    <property type="project" value="UniProtKB-UniRule"/>
</dbReference>
<dbReference type="NCBIfam" id="NF003698">
    <property type="entry name" value="PRK05309.1"/>
    <property type="match status" value="1"/>
</dbReference>
<dbReference type="PIRSF" id="PIRSF002131">
    <property type="entry name" value="Ribosomal_S11"/>
    <property type="match status" value="1"/>
</dbReference>
<dbReference type="InterPro" id="IPR036967">
    <property type="entry name" value="Ribosomal_uS11_sf"/>
</dbReference>
<evidence type="ECO:0000313" key="5">
    <source>
        <dbReference type="EMBL" id="KKT91157.1"/>
    </source>
</evidence>
<sequence>MGKKKVIQKTKEELIRESEKVQETSAKKGSQGVKRKIDKGRIYVNASYNNTIVTVTDQQGNVITWMSAGSLGFSGPKKSTPFAASKVAEAIAAKLERTGPFNVDVIVCGVGKGRDSAVRTFAAKKFNILSLKDATPIPHNGPRPAKVRRV</sequence>
<keyword evidence="2 4" id="KW-0689">Ribosomal protein</keyword>
<keyword evidence="4" id="KW-0699">rRNA-binding</keyword>
<comment type="caution">
    <text evidence="5">The sequence shown here is derived from an EMBL/GenBank/DDBJ whole genome shotgun (WGS) entry which is preliminary data.</text>
</comment>
<evidence type="ECO:0000313" key="6">
    <source>
        <dbReference type="Proteomes" id="UP000033966"/>
    </source>
</evidence>
<keyword evidence="3 4" id="KW-0687">Ribonucleoprotein</keyword>
<dbReference type="Proteomes" id="UP000033966">
    <property type="component" value="Unassembled WGS sequence"/>
</dbReference>
<dbReference type="AlphaFoldDB" id="A0A0G1NDI1"/>
<comment type="similarity">
    <text evidence="1 4">Belongs to the universal ribosomal protein uS11 family.</text>
</comment>
<accession>A0A0G1NDI1</accession>
<dbReference type="InterPro" id="IPR001971">
    <property type="entry name" value="Ribosomal_uS11"/>
</dbReference>
<dbReference type="SUPFAM" id="SSF53137">
    <property type="entry name" value="Translational machinery components"/>
    <property type="match status" value="1"/>
</dbReference>
<evidence type="ECO:0000256" key="3">
    <source>
        <dbReference type="ARBA" id="ARBA00023274"/>
    </source>
</evidence>
<dbReference type="HAMAP" id="MF_01310">
    <property type="entry name" value="Ribosomal_uS11"/>
    <property type="match status" value="1"/>
</dbReference>
<proteinExistence type="inferred from homology"/>
<dbReference type="GO" id="GO:1990904">
    <property type="term" value="C:ribonucleoprotein complex"/>
    <property type="evidence" value="ECO:0007669"/>
    <property type="project" value="UniProtKB-KW"/>
</dbReference>
<name>A0A0G1NDI1_9BACT</name>
<dbReference type="Gene3D" id="3.30.420.80">
    <property type="entry name" value="Ribosomal protein S11"/>
    <property type="match status" value="1"/>
</dbReference>